<dbReference type="GO" id="GO:0015774">
    <property type="term" value="P:polysaccharide transport"/>
    <property type="evidence" value="ECO:0007669"/>
    <property type="project" value="InterPro"/>
</dbReference>
<name>Q1LB90_CUPMC</name>
<gene>
    <name evidence="1" type="ordered locus">Rmet_5727</name>
</gene>
<evidence type="ECO:0000313" key="1">
    <source>
        <dbReference type="EMBL" id="ABF12586.1"/>
    </source>
</evidence>
<evidence type="ECO:0000313" key="2">
    <source>
        <dbReference type="Proteomes" id="UP000002429"/>
    </source>
</evidence>
<keyword evidence="1" id="KW-0614">Plasmid</keyword>
<dbReference type="InterPro" id="IPR007833">
    <property type="entry name" value="Capsule_polysaccharide_synth"/>
</dbReference>
<organism evidence="1 2">
    <name type="scientific">Cupriavidus metallidurans (strain ATCC 43123 / DSM 2839 / NBRC 102507 / CH34)</name>
    <name type="common">Ralstonia metallidurans</name>
    <dbReference type="NCBI Taxonomy" id="266264"/>
    <lineage>
        <taxon>Bacteria</taxon>
        <taxon>Pseudomonadati</taxon>
        <taxon>Pseudomonadota</taxon>
        <taxon>Betaproteobacteria</taxon>
        <taxon>Burkholderiales</taxon>
        <taxon>Burkholderiaceae</taxon>
        <taxon>Cupriavidus</taxon>
    </lineage>
</organism>
<geneLocation type="plasmid" evidence="1 2">
    <name>megaplasmid</name>
</geneLocation>
<dbReference type="RefSeq" id="WP_011520127.1">
    <property type="nucleotide sequence ID" value="NC_007974.2"/>
</dbReference>
<dbReference type="Pfam" id="PF05159">
    <property type="entry name" value="Capsule_synth"/>
    <property type="match status" value="1"/>
</dbReference>
<dbReference type="EMBL" id="CP000353">
    <property type="protein sequence ID" value="ABF12586.1"/>
    <property type="molecule type" value="Genomic_DNA"/>
</dbReference>
<dbReference type="eggNOG" id="ENOG50333C9">
    <property type="taxonomic scope" value="Bacteria"/>
</dbReference>
<dbReference type="GO" id="GO:0000271">
    <property type="term" value="P:polysaccharide biosynthetic process"/>
    <property type="evidence" value="ECO:0007669"/>
    <property type="project" value="InterPro"/>
</dbReference>
<reference evidence="2" key="1">
    <citation type="journal article" date="2010" name="PLoS ONE">
        <title>The complete genome sequence of Cupriavidus metallidurans strain CH34, a master survivalist in harsh and anthropogenic environments.</title>
        <authorList>
            <person name="Janssen P.J."/>
            <person name="Van Houdt R."/>
            <person name="Moors H."/>
            <person name="Monsieurs P."/>
            <person name="Morin N."/>
            <person name="Michaux A."/>
            <person name="Benotmane M.A."/>
            <person name="Leys N."/>
            <person name="Vallaeys T."/>
            <person name="Lapidus A."/>
            <person name="Monchy S."/>
            <person name="Medigue C."/>
            <person name="Taghavi S."/>
            <person name="McCorkle S."/>
            <person name="Dunn J."/>
            <person name="van der Lelie D."/>
            <person name="Mergeay M."/>
        </authorList>
    </citation>
    <scope>NUCLEOTIDE SEQUENCE [LARGE SCALE GENOMIC DNA]</scope>
    <source>
        <strain evidence="2">ATCC 43123 / DSM 2839 / NBRC 102507 / CH34</strain>
    </source>
</reference>
<sequence length="514" mass="57897">MAKRVLIADRLHITDRNFKSLIAYLRRAGYEMHAIEHPEGLLTAFGHYEDREEIAPYLERMADWTEAQLRALNLNGFNAFSIARAELMSRLAPLPHWTDSEHYGVDADDLLARLYQTDRAALLESFAATWFWMDRWLEIMRSLPPMNIALVFSGSLIYARTFSCIMQRRQGQLYVCESFFTGQDYYLEARHSPLPNDSLLGAPGLYGSIEIPTQGGKRRGDRAALMERLARRSNKNVKQPEHDGGPLFQNDEKLVVILGQVINDFSLLNHGETGFHSIAFYRSCIRALLRDTSANIVFKAHPWEQKKANVGRALTRELIEAGFPGQEERLRIVEDYSLEHLLGSADFVIGVNSQGLLEAALAGIKPIQVGKAFFGRKGFTFDDLTISQIVETVNSLPGSYLSLPEYAALEDFFLKALNTWLVPEVEKEGIERLIRILGPLPKAPITPAKPVSRPTSASAPKKASEAELLIQDNPAASRESATTRKLRKFRQNPYAFFRDANSPLLRSVARLIAH</sequence>
<dbReference type="AlphaFoldDB" id="Q1LB90"/>
<dbReference type="HOGENOM" id="CLU_032721_0_0_4"/>
<accession>Q1LB90</accession>
<protein>
    <submittedName>
        <fullName evidence="1">Capsular polysaccharide biosynthesis protein</fullName>
    </submittedName>
</protein>
<proteinExistence type="predicted"/>
<keyword evidence="2" id="KW-1185">Reference proteome</keyword>
<dbReference type="Proteomes" id="UP000002429">
    <property type="component" value="Plasmid megaplasmid"/>
</dbReference>
<dbReference type="KEGG" id="rme:Rmet_5727"/>